<dbReference type="OrthoDB" id="9145970at2"/>
<feature type="signal peptide" evidence="8">
    <location>
        <begin position="1"/>
        <end position="24"/>
    </location>
</feature>
<dbReference type="PANTHER" id="PTHR30069:SF29">
    <property type="entry name" value="HEMOGLOBIN AND HEMOGLOBIN-HAPTOGLOBIN-BINDING PROTEIN 1-RELATED"/>
    <property type="match status" value="1"/>
</dbReference>
<keyword evidence="4" id="KW-0812">Transmembrane</keyword>
<dbReference type="PANTHER" id="PTHR30069">
    <property type="entry name" value="TONB-DEPENDENT OUTER MEMBRANE RECEPTOR"/>
    <property type="match status" value="1"/>
</dbReference>
<name>A0A2S7UWD1_9GAMM</name>
<keyword evidence="10" id="KW-1185">Reference proteome</keyword>
<evidence type="ECO:0000313" key="10">
    <source>
        <dbReference type="Proteomes" id="UP000239007"/>
    </source>
</evidence>
<protein>
    <submittedName>
        <fullName evidence="9">TonB-dependent receptor</fullName>
    </submittedName>
</protein>
<keyword evidence="3" id="KW-1134">Transmembrane beta strand</keyword>
<evidence type="ECO:0000256" key="4">
    <source>
        <dbReference type="ARBA" id="ARBA00022692"/>
    </source>
</evidence>
<proteinExistence type="predicted"/>
<keyword evidence="5 8" id="KW-0732">Signal</keyword>
<gene>
    <name evidence="9" type="ORF">BTO11_11930</name>
</gene>
<dbReference type="EMBL" id="MSCH01000003">
    <property type="protein sequence ID" value="PQJ54294.1"/>
    <property type="molecule type" value="Genomic_DNA"/>
</dbReference>
<comment type="caution">
    <text evidence="9">The sequence shown here is derived from an EMBL/GenBank/DDBJ whole genome shotgun (WGS) entry which is preliminary data.</text>
</comment>
<keyword evidence="6" id="KW-0472">Membrane</keyword>
<evidence type="ECO:0000256" key="2">
    <source>
        <dbReference type="ARBA" id="ARBA00022448"/>
    </source>
</evidence>
<evidence type="ECO:0000256" key="3">
    <source>
        <dbReference type="ARBA" id="ARBA00022452"/>
    </source>
</evidence>
<dbReference type="InterPro" id="IPR039426">
    <property type="entry name" value="TonB-dep_rcpt-like"/>
</dbReference>
<reference evidence="9 10" key="1">
    <citation type="submission" date="2016-12" db="EMBL/GenBank/DDBJ databases">
        <title>Diversity of luminous bacteria.</title>
        <authorList>
            <person name="Yoshizawa S."/>
            <person name="Kogure K."/>
        </authorList>
    </citation>
    <scope>NUCLEOTIDE SEQUENCE [LARGE SCALE GENOMIC DNA]</scope>
    <source>
        <strain evidence="9 10">SA4-48</strain>
    </source>
</reference>
<dbReference type="RefSeq" id="WP_105052807.1">
    <property type="nucleotide sequence ID" value="NZ_BMYG01000006.1"/>
</dbReference>
<dbReference type="Gene3D" id="2.40.170.20">
    <property type="entry name" value="TonB-dependent receptor, beta-barrel domain"/>
    <property type="match status" value="1"/>
</dbReference>
<dbReference type="Proteomes" id="UP000239007">
    <property type="component" value="Unassembled WGS sequence"/>
</dbReference>
<keyword evidence="7" id="KW-0998">Cell outer membrane</keyword>
<dbReference type="SUPFAM" id="SSF56935">
    <property type="entry name" value="Porins"/>
    <property type="match status" value="1"/>
</dbReference>
<keyword evidence="2" id="KW-0813">Transport</keyword>
<dbReference type="GO" id="GO:0009279">
    <property type="term" value="C:cell outer membrane"/>
    <property type="evidence" value="ECO:0007669"/>
    <property type="project" value="UniProtKB-SubCell"/>
</dbReference>
<dbReference type="InterPro" id="IPR036942">
    <property type="entry name" value="Beta-barrel_TonB_sf"/>
</dbReference>
<dbReference type="AlphaFoldDB" id="A0A2S7UWD1"/>
<organism evidence="9 10">
    <name type="scientific">Psychrosphaera saromensis</name>
    <dbReference type="NCBI Taxonomy" id="716813"/>
    <lineage>
        <taxon>Bacteria</taxon>
        <taxon>Pseudomonadati</taxon>
        <taxon>Pseudomonadota</taxon>
        <taxon>Gammaproteobacteria</taxon>
        <taxon>Alteromonadales</taxon>
        <taxon>Pseudoalteromonadaceae</taxon>
        <taxon>Psychrosphaera</taxon>
    </lineage>
</organism>
<dbReference type="GO" id="GO:0044718">
    <property type="term" value="P:siderophore transmembrane transport"/>
    <property type="evidence" value="ECO:0007669"/>
    <property type="project" value="TreeGrafter"/>
</dbReference>
<evidence type="ECO:0000256" key="6">
    <source>
        <dbReference type="ARBA" id="ARBA00023136"/>
    </source>
</evidence>
<comment type="subcellular location">
    <subcellularLocation>
        <location evidence="1">Cell outer membrane</location>
        <topology evidence="1">Multi-pass membrane protein</topology>
    </subcellularLocation>
</comment>
<keyword evidence="9" id="KW-0675">Receptor</keyword>
<accession>A0A2S7UWD1</accession>
<sequence length="717" mass="80670">MRITTSLTPLSLLIASILSPTVFADSFGVKAEPVENTESYAMAFEQAEPEQESKLDPKQEQEIERIGVVRRRTSVMSEITESADKLVVMPGAGGDPLQAAFALPGIVAAGGSSSSPAVRGSSPDDNLFEVDFMPAGYIFHDFGQSIFNKHLIQDFQLLSAGYGTSYNNATGAVFDVNLRTPKQQELKTIVDFSLFNFGVFMEGEVTENSAFYFSARKSMLPVFFGAGDTLDDEETITVNEPFDDNDYQGKWVWDMTSNDVLSVSVTGAEDKAGINLTERSDISLRSPEFAGDADFNKKFTSQSVIWDHYGKDLQFKLGVGSLNNSQVLSIGKNAESPNGIYVDESKEQLTYKSRLSYRLNDSHKLLADAAYYDQTTEYEYDIFLQICTEIDPNCGDNGDRVSDEISIDTSSHFIGLSDVFTVNDFWQLELGVQWQHYNYTDEDFVQPKVAVNYFISDNSIIKAKYGLYSRQQNTDEIVPKVGNPNLLSQTAEHFTLGFEQDLDNDWIWSIEGYYKEMNDLPLALDDSQADADLLYSNDVSGTAYGLDLLINKNITDNWYGWLSVSYSKSERTNLRTNTDINYYADTPVVINMVFNYKINDDWTAGFNFTGRSGQPYTPIIGVKENPDYDDRYQPIYGEAFTERFDLAHRLDVRVERKTTVWGFDAMWVFEIMNAYGQENTASIDLDYQEVNSTDDLIIVENTDDFVIRPSVGFSITF</sequence>
<evidence type="ECO:0000256" key="7">
    <source>
        <dbReference type="ARBA" id="ARBA00023237"/>
    </source>
</evidence>
<evidence type="ECO:0000256" key="1">
    <source>
        <dbReference type="ARBA" id="ARBA00004571"/>
    </source>
</evidence>
<dbReference type="GO" id="GO:0015344">
    <property type="term" value="F:siderophore uptake transmembrane transporter activity"/>
    <property type="evidence" value="ECO:0007669"/>
    <property type="project" value="TreeGrafter"/>
</dbReference>
<feature type="chain" id="PRO_5015611420" evidence="8">
    <location>
        <begin position="25"/>
        <end position="717"/>
    </location>
</feature>
<evidence type="ECO:0000256" key="8">
    <source>
        <dbReference type="SAM" id="SignalP"/>
    </source>
</evidence>
<evidence type="ECO:0000313" key="9">
    <source>
        <dbReference type="EMBL" id="PQJ54294.1"/>
    </source>
</evidence>
<evidence type="ECO:0000256" key="5">
    <source>
        <dbReference type="ARBA" id="ARBA00022729"/>
    </source>
</evidence>